<evidence type="ECO:0000313" key="2">
    <source>
        <dbReference type="Proteomes" id="UP001055879"/>
    </source>
</evidence>
<accession>A0ACB9C4K0</accession>
<keyword evidence="2" id="KW-1185">Reference proteome</keyword>
<gene>
    <name evidence="1" type="ORF">L6452_17794</name>
</gene>
<dbReference type="EMBL" id="CM042051">
    <property type="protein sequence ID" value="KAI3729144.1"/>
    <property type="molecule type" value="Genomic_DNA"/>
</dbReference>
<organism evidence="1 2">
    <name type="scientific">Arctium lappa</name>
    <name type="common">Greater burdock</name>
    <name type="synonym">Lappa major</name>
    <dbReference type="NCBI Taxonomy" id="4217"/>
    <lineage>
        <taxon>Eukaryota</taxon>
        <taxon>Viridiplantae</taxon>
        <taxon>Streptophyta</taxon>
        <taxon>Embryophyta</taxon>
        <taxon>Tracheophyta</taxon>
        <taxon>Spermatophyta</taxon>
        <taxon>Magnoliopsida</taxon>
        <taxon>eudicotyledons</taxon>
        <taxon>Gunneridae</taxon>
        <taxon>Pentapetalae</taxon>
        <taxon>asterids</taxon>
        <taxon>campanulids</taxon>
        <taxon>Asterales</taxon>
        <taxon>Asteraceae</taxon>
        <taxon>Carduoideae</taxon>
        <taxon>Cardueae</taxon>
        <taxon>Arctiinae</taxon>
        <taxon>Arctium</taxon>
    </lineage>
</organism>
<evidence type="ECO:0000313" key="1">
    <source>
        <dbReference type="EMBL" id="KAI3729144.1"/>
    </source>
</evidence>
<sequence>MASTSKMVSIFIIFMAFLCTKAFSQCEDETNNPCNNKSKALSLKIIGIAAILVTSIIGVCLPLITRSVPALSPDRSLFVVVKSFASGIILATGFMHVLPDSFDMLRSSCLADNPWHKFPFTGFVAMLSAIFTLMVDSMATSMYTMKNNTISTTRDHEMVATNGGVHFHGHRHAQKGPIRSQLVRYRVVAMVLELGIVVHSIVIGLGVGASNDVCTIKPLVAALCFHQMFEGMGLGGCILQAEYKMIKKATMVVFFSITTPFGIALGIALSKTYKENSPSALITVGLLNASSAGLLIYMALVDLLAADFMGPKLQGSIRLQVKSYIAVLLGAGGMSLMAKWA</sequence>
<reference evidence="2" key="1">
    <citation type="journal article" date="2022" name="Mol. Ecol. Resour.">
        <title>The genomes of chicory, endive, great burdock and yacon provide insights into Asteraceae palaeo-polyploidization history and plant inulin production.</title>
        <authorList>
            <person name="Fan W."/>
            <person name="Wang S."/>
            <person name="Wang H."/>
            <person name="Wang A."/>
            <person name="Jiang F."/>
            <person name="Liu H."/>
            <person name="Zhao H."/>
            <person name="Xu D."/>
            <person name="Zhang Y."/>
        </authorList>
    </citation>
    <scope>NUCLEOTIDE SEQUENCE [LARGE SCALE GENOMIC DNA]</scope>
    <source>
        <strain evidence="2">cv. Niubang</strain>
    </source>
</reference>
<proteinExistence type="predicted"/>
<comment type="caution">
    <text evidence="1">The sequence shown here is derived from an EMBL/GenBank/DDBJ whole genome shotgun (WGS) entry which is preliminary data.</text>
</comment>
<reference evidence="1 2" key="2">
    <citation type="journal article" date="2022" name="Mol. Ecol. Resour.">
        <title>The genomes of chicory, endive, great burdock and yacon provide insights into Asteraceae paleo-polyploidization history and plant inulin production.</title>
        <authorList>
            <person name="Fan W."/>
            <person name="Wang S."/>
            <person name="Wang H."/>
            <person name="Wang A."/>
            <person name="Jiang F."/>
            <person name="Liu H."/>
            <person name="Zhao H."/>
            <person name="Xu D."/>
            <person name="Zhang Y."/>
        </authorList>
    </citation>
    <scope>NUCLEOTIDE SEQUENCE [LARGE SCALE GENOMIC DNA]</scope>
    <source>
        <strain evidence="2">cv. Niubang</strain>
    </source>
</reference>
<dbReference type="Proteomes" id="UP001055879">
    <property type="component" value="Linkage Group LG05"/>
</dbReference>
<name>A0ACB9C4K0_ARCLA</name>
<protein>
    <submittedName>
        <fullName evidence="1">Uncharacterized protein</fullName>
    </submittedName>
</protein>